<dbReference type="AlphaFoldDB" id="A0A7I7WG94"/>
<proteinExistence type="predicted"/>
<dbReference type="EMBL" id="AP022608">
    <property type="protein sequence ID" value="BBZ15867.1"/>
    <property type="molecule type" value="Genomic_DNA"/>
</dbReference>
<dbReference type="RefSeq" id="WP_163684209.1">
    <property type="nucleotide sequence ID" value="NZ_AP022608.1"/>
</dbReference>
<sequence length="136" mass="15024">MTLTNNHPGTNRTPDDEEPLTIEGILRGGYDYHALMNQSLDDSKWFEDTGILTLDSGGISLHFGPTNLFPPRPQWQVAIFAEDVDDQDPDVAGHICNCGHGPHVKGDEPCYQVIRLGYDDAIRLANLILSRARPAV</sequence>
<dbReference type="Proteomes" id="UP000466187">
    <property type="component" value="Chromosome"/>
</dbReference>
<gene>
    <name evidence="1" type="ORF">MGAD_02020</name>
</gene>
<accession>A0A7I7WG94</accession>
<evidence type="ECO:0000313" key="2">
    <source>
        <dbReference type="Proteomes" id="UP000466187"/>
    </source>
</evidence>
<protein>
    <submittedName>
        <fullName evidence="1">Uncharacterized protein</fullName>
    </submittedName>
</protein>
<organism evidence="1 2">
    <name type="scientific">Mycolicibacterium gadium</name>
    <name type="common">Mycobacterium gadium</name>
    <dbReference type="NCBI Taxonomy" id="1794"/>
    <lineage>
        <taxon>Bacteria</taxon>
        <taxon>Bacillati</taxon>
        <taxon>Actinomycetota</taxon>
        <taxon>Actinomycetes</taxon>
        <taxon>Mycobacteriales</taxon>
        <taxon>Mycobacteriaceae</taxon>
        <taxon>Mycolicibacterium</taxon>
    </lineage>
</organism>
<reference evidence="1 2" key="1">
    <citation type="journal article" date="2019" name="Emerg. Microbes Infect.">
        <title>Comprehensive subspecies identification of 175 nontuberculous mycobacteria species based on 7547 genomic profiles.</title>
        <authorList>
            <person name="Matsumoto Y."/>
            <person name="Kinjo T."/>
            <person name="Motooka D."/>
            <person name="Nabeya D."/>
            <person name="Jung N."/>
            <person name="Uechi K."/>
            <person name="Horii T."/>
            <person name="Iida T."/>
            <person name="Fujita J."/>
            <person name="Nakamura S."/>
        </authorList>
    </citation>
    <scope>NUCLEOTIDE SEQUENCE [LARGE SCALE GENOMIC DNA]</scope>
    <source>
        <strain evidence="1 2">JCM 12688</strain>
    </source>
</reference>
<name>A0A7I7WG94_MYCGU</name>
<dbReference type="KEGG" id="mgad:MGAD_02020"/>
<evidence type="ECO:0000313" key="1">
    <source>
        <dbReference type="EMBL" id="BBZ15867.1"/>
    </source>
</evidence>